<dbReference type="InterPro" id="IPR030456">
    <property type="entry name" value="TF_fork_head_CS_2"/>
</dbReference>
<evidence type="ECO:0000256" key="5">
    <source>
        <dbReference type="ARBA" id="ARBA00023242"/>
    </source>
</evidence>
<reference evidence="8" key="1">
    <citation type="journal article" date="2023" name="IScience">
        <title>Live-bearing cockroach genome reveals convergent evolutionary mechanisms linked to viviparity in insects and beyond.</title>
        <authorList>
            <person name="Fouks B."/>
            <person name="Harrison M.C."/>
            <person name="Mikhailova A.A."/>
            <person name="Marchal E."/>
            <person name="English S."/>
            <person name="Carruthers M."/>
            <person name="Jennings E.C."/>
            <person name="Chiamaka E.L."/>
            <person name="Frigard R.A."/>
            <person name="Pippel M."/>
            <person name="Attardo G.M."/>
            <person name="Benoit J.B."/>
            <person name="Bornberg-Bauer E."/>
            <person name="Tobe S.S."/>
        </authorList>
    </citation>
    <scope>NUCLEOTIDE SEQUENCE</scope>
    <source>
        <strain evidence="8">Stay&amp;Tobe</strain>
    </source>
</reference>
<evidence type="ECO:0000256" key="6">
    <source>
        <dbReference type="PROSITE-ProRule" id="PRU00089"/>
    </source>
</evidence>
<dbReference type="SUPFAM" id="SSF46785">
    <property type="entry name" value="Winged helix' DNA-binding domain"/>
    <property type="match status" value="1"/>
</dbReference>
<evidence type="ECO:0000313" key="8">
    <source>
        <dbReference type="EMBL" id="KAJ9584170.1"/>
    </source>
</evidence>
<keyword evidence="9" id="KW-1185">Reference proteome</keyword>
<comment type="subcellular location">
    <subcellularLocation>
        <location evidence="1 6">Nucleus</location>
    </subcellularLocation>
</comment>
<evidence type="ECO:0000259" key="7">
    <source>
        <dbReference type="PROSITE" id="PS50039"/>
    </source>
</evidence>
<sequence length="229" mass="26079">EHFPFFKANDDRWKNSVRHNLSINPHFRKGCKASHGAGHLWTIANKEEFSHASLLMWAFKGRRKQRIKKQRMQQIMSNVITAEEVEAATASIEDNKENREFHREGVSLEQSAEEILSGVKKEVQVQYLSERDKSSRETDPGFLHYEIFAQSYNTSNFLNPVSKEVVVEESGLLEKSGDLGTSYLITDLNPVALGLNIGEAEVITPDNLFAEEIGFQYYELTSPPPQLHV</sequence>
<dbReference type="GO" id="GO:0005634">
    <property type="term" value="C:nucleus"/>
    <property type="evidence" value="ECO:0007669"/>
    <property type="project" value="UniProtKB-SubCell"/>
</dbReference>
<name>A0AAD8EBB1_DIPPU</name>
<dbReference type="Gene3D" id="1.10.10.10">
    <property type="entry name" value="Winged helix-like DNA-binding domain superfamily/Winged helix DNA-binding domain"/>
    <property type="match status" value="1"/>
</dbReference>
<dbReference type="PROSITE" id="PS50039">
    <property type="entry name" value="FORK_HEAD_3"/>
    <property type="match status" value="1"/>
</dbReference>
<feature type="non-terminal residue" evidence="8">
    <location>
        <position position="229"/>
    </location>
</feature>
<dbReference type="Proteomes" id="UP001233999">
    <property type="component" value="Unassembled WGS sequence"/>
</dbReference>
<protein>
    <recommendedName>
        <fullName evidence="7">Fork-head domain-containing protein</fullName>
    </recommendedName>
</protein>
<dbReference type="SMART" id="SM00339">
    <property type="entry name" value="FH"/>
    <property type="match status" value="1"/>
</dbReference>
<dbReference type="GO" id="GO:0003700">
    <property type="term" value="F:DNA-binding transcription factor activity"/>
    <property type="evidence" value="ECO:0007669"/>
    <property type="project" value="InterPro"/>
</dbReference>
<evidence type="ECO:0000256" key="4">
    <source>
        <dbReference type="ARBA" id="ARBA00023163"/>
    </source>
</evidence>
<dbReference type="EMBL" id="JASPKZ010007449">
    <property type="protein sequence ID" value="KAJ9584170.1"/>
    <property type="molecule type" value="Genomic_DNA"/>
</dbReference>
<keyword evidence="2" id="KW-0805">Transcription regulation</keyword>
<evidence type="ECO:0000313" key="9">
    <source>
        <dbReference type="Proteomes" id="UP001233999"/>
    </source>
</evidence>
<feature type="domain" description="Fork-head" evidence="7">
    <location>
        <begin position="1"/>
        <end position="65"/>
    </location>
</feature>
<dbReference type="InterPro" id="IPR036390">
    <property type="entry name" value="WH_DNA-bd_sf"/>
</dbReference>
<keyword evidence="3 6" id="KW-0238">DNA-binding</keyword>
<gene>
    <name evidence="8" type="ORF">L9F63_021467</name>
</gene>
<organism evidence="8 9">
    <name type="scientific">Diploptera punctata</name>
    <name type="common">Pacific beetle cockroach</name>
    <dbReference type="NCBI Taxonomy" id="6984"/>
    <lineage>
        <taxon>Eukaryota</taxon>
        <taxon>Metazoa</taxon>
        <taxon>Ecdysozoa</taxon>
        <taxon>Arthropoda</taxon>
        <taxon>Hexapoda</taxon>
        <taxon>Insecta</taxon>
        <taxon>Pterygota</taxon>
        <taxon>Neoptera</taxon>
        <taxon>Polyneoptera</taxon>
        <taxon>Dictyoptera</taxon>
        <taxon>Blattodea</taxon>
        <taxon>Blaberoidea</taxon>
        <taxon>Blaberidae</taxon>
        <taxon>Diplopterinae</taxon>
        <taxon>Diploptera</taxon>
    </lineage>
</organism>
<dbReference type="PANTHER" id="PTHR13962">
    <property type="entry name" value="FORKHEAD BOX PROTEIN N3-LIKE PROTEIN-RELATED"/>
    <property type="match status" value="1"/>
</dbReference>
<keyword evidence="4" id="KW-0804">Transcription</keyword>
<reference evidence="8" key="2">
    <citation type="submission" date="2023-05" db="EMBL/GenBank/DDBJ databases">
        <authorList>
            <person name="Fouks B."/>
        </authorList>
    </citation>
    <scope>NUCLEOTIDE SEQUENCE</scope>
    <source>
        <strain evidence="8">Stay&amp;Tobe</strain>
        <tissue evidence="8">Testes</tissue>
    </source>
</reference>
<dbReference type="GO" id="GO:0000987">
    <property type="term" value="F:cis-regulatory region sequence-specific DNA binding"/>
    <property type="evidence" value="ECO:0007669"/>
    <property type="project" value="TreeGrafter"/>
</dbReference>
<proteinExistence type="predicted"/>
<dbReference type="Pfam" id="PF00250">
    <property type="entry name" value="Forkhead"/>
    <property type="match status" value="1"/>
</dbReference>
<dbReference type="InterPro" id="IPR001766">
    <property type="entry name" value="Fork_head_dom"/>
</dbReference>
<evidence type="ECO:0000256" key="3">
    <source>
        <dbReference type="ARBA" id="ARBA00023125"/>
    </source>
</evidence>
<comment type="caution">
    <text evidence="8">The sequence shown here is derived from an EMBL/GenBank/DDBJ whole genome shotgun (WGS) entry which is preliminary data.</text>
</comment>
<keyword evidence="5 6" id="KW-0539">Nucleus</keyword>
<dbReference type="AlphaFoldDB" id="A0AAD8EBB1"/>
<dbReference type="InterPro" id="IPR047119">
    <property type="entry name" value="FOXN2/3-like"/>
</dbReference>
<dbReference type="PROSITE" id="PS00658">
    <property type="entry name" value="FORK_HEAD_2"/>
    <property type="match status" value="1"/>
</dbReference>
<dbReference type="PANTHER" id="PTHR13962:SF17">
    <property type="entry name" value="FORKHEAD BOX PROTEIN N4"/>
    <property type="match status" value="1"/>
</dbReference>
<evidence type="ECO:0000256" key="2">
    <source>
        <dbReference type="ARBA" id="ARBA00023015"/>
    </source>
</evidence>
<feature type="DNA-binding region" description="Fork-head" evidence="6">
    <location>
        <begin position="1"/>
        <end position="65"/>
    </location>
</feature>
<dbReference type="InterPro" id="IPR036388">
    <property type="entry name" value="WH-like_DNA-bd_sf"/>
</dbReference>
<evidence type="ECO:0000256" key="1">
    <source>
        <dbReference type="ARBA" id="ARBA00004123"/>
    </source>
</evidence>
<accession>A0AAD8EBB1</accession>